<reference evidence="1 2" key="1">
    <citation type="journal article" date="2019" name="Commun. Biol.">
        <title>The bagworm genome reveals a unique fibroin gene that provides high tensile strength.</title>
        <authorList>
            <person name="Kono N."/>
            <person name="Nakamura H."/>
            <person name="Ohtoshi R."/>
            <person name="Tomita M."/>
            <person name="Numata K."/>
            <person name="Arakawa K."/>
        </authorList>
    </citation>
    <scope>NUCLEOTIDE SEQUENCE [LARGE SCALE GENOMIC DNA]</scope>
</reference>
<dbReference type="AlphaFoldDB" id="A0A4C1W0E3"/>
<keyword evidence="2" id="KW-1185">Reference proteome</keyword>
<gene>
    <name evidence="1" type="ORF">EVAR_86756_1</name>
</gene>
<comment type="caution">
    <text evidence="1">The sequence shown here is derived from an EMBL/GenBank/DDBJ whole genome shotgun (WGS) entry which is preliminary data.</text>
</comment>
<accession>A0A4C1W0E3</accession>
<dbReference type="Proteomes" id="UP000299102">
    <property type="component" value="Unassembled WGS sequence"/>
</dbReference>
<evidence type="ECO:0000313" key="1">
    <source>
        <dbReference type="EMBL" id="GBP44533.1"/>
    </source>
</evidence>
<dbReference type="EMBL" id="BGZK01000454">
    <property type="protein sequence ID" value="GBP44533.1"/>
    <property type="molecule type" value="Genomic_DNA"/>
</dbReference>
<protein>
    <submittedName>
        <fullName evidence="1">Uncharacterized protein</fullName>
    </submittedName>
</protein>
<sequence>MSIWVDFDSGPGLEPGPALELDFGTASRSDLVTPLILNSTLDFDLGPVLDFGPSRSRWREGGTNGVAVTRIATLRPTCGSARAPRPAPRPLAPDARSTEFVDIKLIFPLFPIGPLVLSSEKQIADLDPFPNVQ</sequence>
<proteinExistence type="predicted"/>
<name>A0A4C1W0E3_EUMVA</name>
<evidence type="ECO:0000313" key="2">
    <source>
        <dbReference type="Proteomes" id="UP000299102"/>
    </source>
</evidence>
<organism evidence="1 2">
    <name type="scientific">Eumeta variegata</name>
    <name type="common">Bagworm moth</name>
    <name type="synonym">Eumeta japonica</name>
    <dbReference type="NCBI Taxonomy" id="151549"/>
    <lineage>
        <taxon>Eukaryota</taxon>
        <taxon>Metazoa</taxon>
        <taxon>Ecdysozoa</taxon>
        <taxon>Arthropoda</taxon>
        <taxon>Hexapoda</taxon>
        <taxon>Insecta</taxon>
        <taxon>Pterygota</taxon>
        <taxon>Neoptera</taxon>
        <taxon>Endopterygota</taxon>
        <taxon>Lepidoptera</taxon>
        <taxon>Glossata</taxon>
        <taxon>Ditrysia</taxon>
        <taxon>Tineoidea</taxon>
        <taxon>Psychidae</taxon>
        <taxon>Oiketicinae</taxon>
        <taxon>Eumeta</taxon>
    </lineage>
</organism>